<feature type="compositionally biased region" description="Polar residues" evidence="1">
    <location>
        <begin position="8"/>
        <end position="52"/>
    </location>
</feature>
<dbReference type="AlphaFoldDB" id="A0A1C7MX13"/>
<sequence>MDREAPNIRSNGSKNNNRQANSRSSLNRMSTQEQSNYQNDNKDNTSTQYSSKDTNDKNAHNRLTHDKSRSNTSDDQSTKHSNFLNSFPMELVPILSEMSSELHYIAKLNAISSALPLYDGIAGDDNTWCFRQLRLFYSCEQYCFSLDRY</sequence>
<feature type="compositionally biased region" description="Polar residues" evidence="1">
    <location>
        <begin position="70"/>
        <end position="82"/>
    </location>
</feature>
<organism evidence="2 3">
    <name type="scientific">Choanephora cucurbitarum</name>
    <dbReference type="NCBI Taxonomy" id="101091"/>
    <lineage>
        <taxon>Eukaryota</taxon>
        <taxon>Fungi</taxon>
        <taxon>Fungi incertae sedis</taxon>
        <taxon>Mucoromycota</taxon>
        <taxon>Mucoromycotina</taxon>
        <taxon>Mucoromycetes</taxon>
        <taxon>Mucorales</taxon>
        <taxon>Mucorineae</taxon>
        <taxon>Choanephoraceae</taxon>
        <taxon>Choanephoroideae</taxon>
        <taxon>Choanephora</taxon>
    </lineage>
</organism>
<evidence type="ECO:0000256" key="1">
    <source>
        <dbReference type="SAM" id="MobiDB-lite"/>
    </source>
</evidence>
<gene>
    <name evidence="2" type="ORF">A0J61_10955</name>
</gene>
<feature type="region of interest" description="Disordered" evidence="1">
    <location>
        <begin position="1"/>
        <end position="82"/>
    </location>
</feature>
<evidence type="ECO:0000313" key="2">
    <source>
        <dbReference type="EMBL" id="OBZ80996.1"/>
    </source>
</evidence>
<evidence type="ECO:0000313" key="3">
    <source>
        <dbReference type="Proteomes" id="UP000093000"/>
    </source>
</evidence>
<protein>
    <submittedName>
        <fullName evidence="2">Uncharacterized protein</fullName>
    </submittedName>
</protein>
<dbReference type="InParanoid" id="A0A1C7MX13"/>
<dbReference type="EMBL" id="LUGH01001536">
    <property type="protein sequence ID" value="OBZ80996.1"/>
    <property type="molecule type" value="Genomic_DNA"/>
</dbReference>
<dbReference type="Proteomes" id="UP000093000">
    <property type="component" value="Unassembled WGS sequence"/>
</dbReference>
<keyword evidence="3" id="KW-1185">Reference proteome</keyword>
<reference evidence="2 3" key="1">
    <citation type="submission" date="2016-03" db="EMBL/GenBank/DDBJ databases">
        <title>Choanephora cucurbitarum.</title>
        <authorList>
            <person name="Min B."/>
            <person name="Park H."/>
            <person name="Park J.-H."/>
            <person name="Shin H.-D."/>
            <person name="Choi I.-G."/>
        </authorList>
    </citation>
    <scope>NUCLEOTIDE SEQUENCE [LARGE SCALE GENOMIC DNA]</scope>
    <source>
        <strain evidence="2 3">KUS-F28377</strain>
    </source>
</reference>
<name>A0A1C7MX13_9FUNG</name>
<proteinExistence type="predicted"/>
<feature type="compositionally biased region" description="Basic and acidic residues" evidence="1">
    <location>
        <begin position="53"/>
        <end position="69"/>
    </location>
</feature>
<accession>A0A1C7MX13</accession>
<comment type="caution">
    <text evidence="2">The sequence shown here is derived from an EMBL/GenBank/DDBJ whole genome shotgun (WGS) entry which is preliminary data.</text>
</comment>